<evidence type="ECO:0000256" key="3">
    <source>
        <dbReference type="ARBA" id="ARBA00022729"/>
    </source>
</evidence>
<evidence type="ECO:0000259" key="6">
    <source>
        <dbReference type="Pfam" id="PF07602"/>
    </source>
</evidence>
<feature type="compositionally biased region" description="Polar residues" evidence="4">
    <location>
        <begin position="439"/>
        <end position="450"/>
    </location>
</feature>
<proteinExistence type="predicted"/>
<feature type="domain" description="DUF1565" evidence="6">
    <location>
        <begin position="133"/>
        <end position="171"/>
    </location>
</feature>
<dbReference type="InterPro" id="IPR052052">
    <property type="entry name" value="Polysaccharide_Lyase_9"/>
</dbReference>
<dbReference type="InterPro" id="IPR039448">
    <property type="entry name" value="Beta_helix"/>
</dbReference>
<evidence type="ECO:0000313" key="8">
    <source>
        <dbReference type="EMBL" id="MFC5547392.1"/>
    </source>
</evidence>
<keyword evidence="9" id="KW-1185">Reference proteome</keyword>
<dbReference type="Pfam" id="PF07602">
    <property type="entry name" value="DUF1565"/>
    <property type="match status" value="1"/>
</dbReference>
<dbReference type="InterPro" id="IPR012334">
    <property type="entry name" value="Pectin_lyas_fold"/>
</dbReference>
<dbReference type="SUPFAM" id="SSF51126">
    <property type="entry name" value="Pectin lyase-like"/>
    <property type="match status" value="1"/>
</dbReference>
<comment type="subcellular location">
    <subcellularLocation>
        <location evidence="1">Secreted</location>
    </subcellularLocation>
</comment>
<comment type="caution">
    <text evidence="8">The sequence shown here is derived from an EMBL/GenBank/DDBJ whole genome shotgun (WGS) entry which is preliminary data.</text>
</comment>
<protein>
    <submittedName>
        <fullName evidence="8">Choice-of-anchor Q domain-containing protein</fullName>
    </submittedName>
</protein>
<evidence type="ECO:0000313" key="9">
    <source>
        <dbReference type="Proteomes" id="UP001596086"/>
    </source>
</evidence>
<dbReference type="PANTHER" id="PTHR40088">
    <property type="entry name" value="PECTATE LYASE (EUROFUNG)"/>
    <property type="match status" value="1"/>
</dbReference>
<dbReference type="InterPro" id="IPR011459">
    <property type="entry name" value="DUF1565"/>
</dbReference>
<keyword evidence="2" id="KW-0964">Secreted</keyword>
<accession>A0ABW0RRW8</accession>
<dbReference type="Pfam" id="PF13229">
    <property type="entry name" value="Beta_helix"/>
    <property type="match status" value="1"/>
</dbReference>
<name>A0ABW0RRW8_9BURK</name>
<dbReference type="Proteomes" id="UP001596086">
    <property type="component" value="Unassembled WGS sequence"/>
</dbReference>
<feature type="chain" id="PRO_5046046210" evidence="5">
    <location>
        <begin position="22"/>
        <end position="472"/>
    </location>
</feature>
<evidence type="ECO:0000256" key="4">
    <source>
        <dbReference type="SAM" id="MobiDB-lite"/>
    </source>
</evidence>
<dbReference type="SMART" id="SM00710">
    <property type="entry name" value="PbH1"/>
    <property type="match status" value="4"/>
</dbReference>
<dbReference type="EMBL" id="JBHSMZ010000001">
    <property type="protein sequence ID" value="MFC5547392.1"/>
    <property type="molecule type" value="Genomic_DNA"/>
</dbReference>
<dbReference type="InterPro" id="IPR059226">
    <property type="entry name" value="Choice_anch_Q_dom"/>
</dbReference>
<reference evidence="9" key="1">
    <citation type="journal article" date="2019" name="Int. J. Syst. Evol. Microbiol.">
        <title>The Global Catalogue of Microorganisms (GCM) 10K type strain sequencing project: providing services to taxonomists for standard genome sequencing and annotation.</title>
        <authorList>
            <consortium name="The Broad Institute Genomics Platform"/>
            <consortium name="The Broad Institute Genome Sequencing Center for Infectious Disease"/>
            <person name="Wu L."/>
            <person name="Ma J."/>
        </authorList>
    </citation>
    <scope>NUCLEOTIDE SEQUENCE [LARGE SCALE GENOMIC DNA]</scope>
    <source>
        <strain evidence="9">CGMCC 4.5798</strain>
    </source>
</reference>
<sequence>MKKLLTFASDIRVNAMLCCSAAVLLTACGGGMTENGNGQQSQTAAVLTSSADQTAANSAATAPNASDAAEAQTTEAAASSFELSGYDGVPASSGAAPADGAPRLLASISASSPTVSAATTTPATTYNYYVSPTGSDTAAGTKAAPFKTLARAVKAATKASTTVWVAPGTYAGGIKTTANGTASGRIYWVSTTKWGAKIVPPSSSSNNNAWDNRGNYVSIIGFDVDGTNSGSGTKWTHGIYTGGSYGMIQDNHIHHIARSVACTSAGGSAIGVDSYYHGVKSDIVGNVVNDIGPAGCTYVQGIYVSTSGSIKNNLVYRVGAVGIHLWHDATDVVITNNTVTSSNFGMVVGGGDFYYTTAGANNVYVANNIIYDNKYGISEQGKTGTANKYVNNLVFQNPTYNISLRNGLKDTGTISSNPLFKAYSKTAATPDFHLTTSSPAIGRGTATNAYPTDLDGKPRNASTGYDLGAYQH</sequence>
<organism evidence="8 9">
    <name type="scientific">Massilia aerilata</name>
    <dbReference type="NCBI Taxonomy" id="453817"/>
    <lineage>
        <taxon>Bacteria</taxon>
        <taxon>Pseudomonadati</taxon>
        <taxon>Pseudomonadota</taxon>
        <taxon>Betaproteobacteria</taxon>
        <taxon>Burkholderiales</taxon>
        <taxon>Oxalobacteraceae</taxon>
        <taxon>Telluria group</taxon>
        <taxon>Massilia</taxon>
    </lineage>
</organism>
<dbReference type="PROSITE" id="PS51257">
    <property type="entry name" value="PROKAR_LIPOPROTEIN"/>
    <property type="match status" value="1"/>
</dbReference>
<feature type="domain" description="Right handed beta helix" evidence="7">
    <location>
        <begin position="238"/>
        <end position="407"/>
    </location>
</feature>
<dbReference type="Gene3D" id="2.160.20.10">
    <property type="entry name" value="Single-stranded right-handed beta-helix, Pectin lyase-like"/>
    <property type="match status" value="1"/>
</dbReference>
<dbReference type="NCBIfam" id="NF041518">
    <property type="entry name" value="choice_anch_Q"/>
    <property type="match status" value="1"/>
</dbReference>
<feature type="region of interest" description="Disordered" evidence="4">
    <location>
        <begin position="439"/>
        <end position="472"/>
    </location>
</feature>
<dbReference type="InterPro" id="IPR006626">
    <property type="entry name" value="PbH1"/>
</dbReference>
<evidence type="ECO:0000256" key="5">
    <source>
        <dbReference type="SAM" id="SignalP"/>
    </source>
</evidence>
<gene>
    <name evidence="8" type="ORF">ACFPO9_02545</name>
</gene>
<evidence type="ECO:0000256" key="2">
    <source>
        <dbReference type="ARBA" id="ARBA00022525"/>
    </source>
</evidence>
<keyword evidence="3 5" id="KW-0732">Signal</keyword>
<dbReference type="InterPro" id="IPR011050">
    <property type="entry name" value="Pectin_lyase_fold/virulence"/>
</dbReference>
<evidence type="ECO:0000256" key="1">
    <source>
        <dbReference type="ARBA" id="ARBA00004613"/>
    </source>
</evidence>
<feature type="signal peptide" evidence="5">
    <location>
        <begin position="1"/>
        <end position="21"/>
    </location>
</feature>
<dbReference type="RefSeq" id="WP_379766577.1">
    <property type="nucleotide sequence ID" value="NZ_JBHSMZ010000001.1"/>
</dbReference>
<dbReference type="PANTHER" id="PTHR40088:SF2">
    <property type="entry name" value="SECRETED SUGAR HYDROLASE"/>
    <property type="match status" value="1"/>
</dbReference>
<evidence type="ECO:0000259" key="7">
    <source>
        <dbReference type="Pfam" id="PF13229"/>
    </source>
</evidence>